<evidence type="ECO:0000313" key="2">
    <source>
        <dbReference type="EMBL" id="GAA2035343.1"/>
    </source>
</evidence>
<sequence length="227" mass="24603">MSRTILRRALAAVSAVAALATTLAVSTAAPASAAGTCTVNTPTRWTISSPVKTMNVTLASNCAAGTHAIWEAVASKGTVDGVIFDGTRTEPFDVYDDDPLGRWTWRPNTCYNADFTETCTQNTRTMDVRLGGWSGLTATRSGAKVTVTTSAARYAYSLDKFVPWTGVRGTVQYKAPTATTWTSLKYVYPASNGRYTFSYTMSSTRDYRVVFPDTTLIWGHTSATVRR</sequence>
<gene>
    <name evidence="2" type="ORF">GCM10009740_27820</name>
</gene>
<evidence type="ECO:0000313" key="3">
    <source>
        <dbReference type="Proteomes" id="UP001501285"/>
    </source>
</evidence>
<feature type="signal peptide" evidence="1">
    <location>
        <begin position="1"/>
        <end position="33"/>
    </location>
</feature>
<name>A0ABN2UFL5_9MICO</name>
<proteinExistence type="predicted"/>
<organism evidence="2 3">
    <name type="scientific">Terrabacter terrae</name>
    <dbReference type="NCBI Taxonomy" id="318434"/>
    <lineage>
        <taxon>Bacteria</taxon>
        <taxon>Bacillati</taxon>
        <taxon>Actinomycetota</taxon>
        <taxon>Actinomycetes</taxon>
        <taxon>Micrococcales</taxon>
        <taxon>Intrasporangiaceae</taxon>
        <taxon>Terrabacter</taxon>
    </lineage>
</organism>
<evidence type="ECO:0000256" key="1">
    <source>
        <dbReference type="SAM" id="SignalP"/>
    </source>
</evidence>
<dbReference type="PROSITE" id="PS51318">
    <property type="entry name" value="TAT"/>
    <property type="match status" value="1"/>
</dbReference>
<dbReference type="Proteomes" id="UP001501285">
    <property type="component" value="Unassembled WGS sequence"/>
</dbReference>
<dbReference type="EMBL" id="BAAANB010000021">
    <property type="protein sequence ID" value="GAA2035343.1"/>
    <property type="molecule type" value="Genomic_DNA"/>
</dbReference>
<feature type="chain" id="PRO_5045549911" evidence="1">
    <location>
        <begin position="34"/>
        <end position="227"/>
    </location>
</feature>
<reference evidence="2 3" key="1">
    <citation type="journal article" date="2019" name="Int. J. Syst. Evol. Microbiol.">
        <title>The Global Catalogue of Microorganisms (GCM) 10K type strain sequencing project: providing services to taxonomists for standard genome sequencing and annotation.</title>
        <authorList>
            <consortium name="The Broad Institute Genomics Platform"/>
            <consortium name="The Broad Institute Genome Sequencing Center for Infectious Disease"/>
            <person name="Wu L."/>
            <person name="Ma J."/>
        </authorList>
    </citation>
    <scope>NUCLEOTIDE SEQUENCE [LARGE SCALE GENOMIC DNA]</scope>
    <source>
        <strain evidence="2 3">JCM 14283</strain>
    </source>
</reference>
<protein>
    <submittedName>
        <fullName evidence="2">Uncharacterized protein</fullName>
    </submittedName>
</protein>
<comment type="caution">
    <text evidence="2">The sequence shown here is derived from an EMBL/GenBank/DDBJ whole genome shotgun (WGS) entry which is preliminary data.</text>
</comment>
<accession>A0ABN2UFL5</accession>
<dbReference type="InterPro" id="IPR006311">
    <property type="entry name" value="TAT_signal"/>
</dbReference>
<keyword evidence="1" id="KW-0732">Signal</keyword>
<dbReference type="RefSeq" id="WP_343992325.1">
    <property type="nucleotide sequence ID" value="NZ_BAAANB010000021.1"/>
</dbReference>
<keyword evidence="3" id="KW-1185">Reference proteome</keyword>